<evidence type="ECO:0000256" key="2">
    <source>
        <dbReference type="ARBA" id="ARBA00023134"/>
    </source>
</evidence>
<dbReference type="PROSITE" id="PS51388">
    <property type="entry name" value="GED"/>
    <property type="match status" value="1"/>
</dbReference>
<dbReference type="GO" id="GO:0005874">
    <property type="term" value="C:microtubule"/>
    <property type="evidence" value="ECO:0007669"/>
    <property type="project" value="TreeGrafter"/>
</dbReference>
<keyword evidence="2" id="KW-0342">GTP-binding</keyword>
<evidence type="ECO:0008006" key="7">
    <source>
        <dbReference type="Google" id="ProtNLM"/>
    </source>
</evidence>
<evidence type="ECO:0000313" key="5">
    <source>
        <dbReference type="EMBL" id="TGJ82147.1"/>
    </source>
</evidence>
<dbReference type="GO" id="GO:0048312">
    <property type="term" value="P:intracellular distribution of mitochondria"/>
    <property type="evidence" value="ECO:0007669"/>
    <property type="project" value="TreeGrafter"/>
</dbReference>
<dbReference type="InterPro" id="IPR027417">
    <property type="entry name" value="P-loop_NTPase"/>
</dbReference>
<reference evidence="5 6" key="1">
    <citation type="submission" date="2019-03" db="EMBL/GenBank/DDBJ databases">
        <title>Draft genome sequence of Xylaria hypoxylon DSM 108379, a ubiquitous saprotrophic-parasitic fungi on hardwood.</title>
        <authorList>
            <person name="Buettner E."/>
            <person name="Leonhardt S."/>
            <person name="Gebauer A.M."/>
            <person name="Liers C."/>
            <person name="Hofrichter M."/>
            <person name="Kellner H."/>
        </authorList>
    </citation>
    <scope>NUCLEOTIDE SEQUENCE [LARGE SCALE GENOMIC DNA]</scope>
    <source>
        <strain evidence="5 6">DSM 108379</strain>
    </source>
</reference>
<dbReference type="Gene3D" id="3.40.50.300">
    <property type="entry name" value="P-loop containing nucleotide triphosphate hydrolases"/>
    <property type="match status" value="1"/>
</dbReference>
<keyword evidence="1" id="KW-0547">Nucleotide-binding</keyword>
<dbReference type="PANTHER" id="PTHR11566">
    <property type="entry name" value="DYNAMIN"/>
    <property type="match status" value="1"/>
</dbReference>
<dbReference type="SUPFAM" id="SSF52540">
    <property type="entry name" value="P-loop containing nucleoside triphosphate hydrolases"/>
    <property type="match status" value="1"/>
</dbReference>
<evidence type="ECO:0000259" key="4">
    <source>
        <dbReference type="PROSITE" id="PS51718"/>
    </source>
</evidence>
<evidence type="ECO:0000256" key="1">
    <source>
        <dbReference type="ARBA" id="ARBA00022741"/>
    </source>
</evidence>
<dbReference type="PRINTS" id="PR00195">
    <property type="entry name" value="DYNAMIN"/>
</dbReference>
<dbReference type="STRING" id="37992.A0A4Z0YFQ3"/>
<dbReference type="InterPro" id="IPR022812">
    <property type="entry name" value="Dynamin"/>
</dbReference>
<proteinExistence type="predicted"/>
<dbReference type="InterPro" id="IPR045063">
    <property type="entry name" value="Dynamin_N"/>
</dbReference>
<organism evidence="5 6">
    <name type="scientific">Xylaria hypoxylon</name>
    <dbReference type="NCBI Taxonomy" id="37992"/>
    <lineage>
        <taxon>Eukaryota</taxon>
        <taxon>Fungi</taxon>
        <taxon>Dikarya</taxon>
        <taxon>Ascomycota</taxon>
        <taxon>Pezizomycotina</taxon>
        <taxon>Sordariomycetes</taxon>
        <taxon>Xylariomycetidae</taxon>
        <taxon>Xylariales</taxon>
        <taxon>Xylariaceae</taxon>
        <taxon>Xylaria</taxon>
    </lineage>
</organism>
<dbReference type="PANTHER" id="PTHR11566:SF66">
    <property type="entry name" value="INTERFERON-INDUCED GTP-BINDING PROTEIN MX"/>
    <property type="match status" value="1"/>
</dbReference>
<dbReference type="GO" id="GO:0003924">
    <property type="term" value="F:GTPase activity"/>
    <property type="evidence" value="ECO:0007669"/>
    <property type="project" value="InterPro"/>
</dbReference>
<dbReference type="GO" id="GO:0016559">
    <property type="term" value="P:peroxisome fission"/>
    <property type="evidence" value="ECO:0007669"/>
    <property type="project" value="TreeGrafter"/>
</dbReference>
<evidence type="ECO:0000259" key="3">
    <source>
        <dbReference type="PROSITE" id="PS51388"/>
    </source>
</evidence>
<dbReference type="GO" id="GO:0000266">
    <property type="term" value="P:mitochondrial fission"/>
    <property type="evidence" value="ECO:0007669"/>
    <property type="project" value="TreeGrafter"/>
</dbReference>
<dbReference type="GO" id="GO:0005525">
    <property type="term" value="F:GTP binding"/>
    <property type="evidence" value="ECO:0007669"/>
    <property type="project" value="InterPro"/>
</dbReference>
<dbReference type="InterPro" id="IPR020850">
    <property type="entry name" value="GED_dom"/>
</dbReference>
<dbReference type="Pfam" id="PF01031">
    <property type="entry name" value="Dynamin_M"/>
    <property type="match status" value="1"/>
</dbReference>
<sequence length="586" mass="66277">MNEQEKIKGFSQSITNFKDLPVIMEAAMKIMNISNAEGASSRAFAKDTLSIEIEGPCQPQVTLVDIPGLISTTTRGISDADIEMVGEITNHYICQQRTICLPVVQATNDLANQSILQKVRKFDPKGERTLGIITKVDVPSPGSGTEARFLELAKNEDVFFKLGWHVVKNRKYEVRDFTIEERNASEAMFFAGSKFGSLPKDNIGIGALRLRLSRLLFEHIKNELPHLSDELDCALRSAKNHASLLGDPRSTLEECRMYLVRLSMGCQEVCKEGIQGHYENQCFKTDSDKSIPFNSEPPVTRLRALVQHANNDFAEKLRTRGHKYTIRPGMSNGEASKWVETMLIGSRGTELIGQFNPYLIAELYWEQSAPWEKLASDHIEKIYQLCENFLSGVLAHQAPQDVKERFWSSIVADGLNERREAAIHELKEIIQDNKCAPINYNHYYTDNLQKQRGERFKAQLQPTDYRSNTSVLESAVAAFSSKTAANMEKFSCEEALDCLVSIYKVQEKVFLANVTTQVVERHLVRGLDRIFSPLRIINLPNYKIEAIVAEPEYIKGQRLFLADRVKKLEEGQQIFRGAMNSAMTLI</sequence>
<feature type="domain" description="Dynamin-type G" evidence="4">
    <location>
        <begin position="1"/>
        <end position="225"/>
    </location>
</feature>
<dbReference type="InterPro" id="IPR001401">
    <property type="entry name" value="Dynamin_GTPase"/>
</dbReference>
<dbReference type="PROSITE" id="PS51718">
    <property type="entry name" value="G_DYNAMIN_2"/>
    <property type="match status" value="1"/>
</dbReference>
<name>A0A4Z0YFQ3_9PEZI</name>
<dbReference type="Proteomes" id="UP000297716">
    <property type="component" value="Unassembled WGS sequence"/>
</dbReference>
<keyword evidence="6" id="KW-1185">Reference proteome</keyword>
<dbReference type="AlphaFoldDB" id="A0A4Z0YFQ3"/>
<dbReference type="GO" id="GO:0016020">
    <property type="term" value="C:membrane"/>
    <property type="evidence" value="ECO:0007669"/>
    <property type="project" value="TreeGrafter"/>
</dbReference>
<dbReference type="Pfam" id="PF00350">
    <property type="entry name" value="Dynamin_N"/>
    <property type="match status" value="1"/>
</dbReference>
<accession>A0A4Z0YFQ3</accession>
<dbReference type="GO" id="GO:0008017">
    <property type="term" value="F:microtubule binding"/>
    <property type="evidence" value="ECO:0007669"/>
    <property type="project" value="TreeGrafter"/>
</dbReference>
<comment type="caution">
    <text evidence="5">The sequence shown here is derived from an EMBL/GenBank/DDBJ whole genome shotgun (WGS) entry which is preliminary data.</text>
</comment>
<dbReference type="InterPro" id="IPR000375">
    <property type="entry name" value="Dynamin_stalk"/>
</dbReference>
<dbReference type="GO" id="GO:0005739">
    <property type="term" value="C:mitochondrion"/>
    <property type="evidence" value="ECO:0007669"/>
    <property type="project" value="TreeGrafter"/>
</dbReference>
<evidence type="ECO:0000313" key="6">
    <source>
        <dbReference type="Proteomes" id="UP000297716"/>
    </source>
</evidence>
<protein>
    <recommendedName>
        <fullName evidence="7">GED domain-containing protein</fullName>
    </recommendedName>
</protein>
<dbReference type="SMART" id="SM00053">
    <property type="entry name" value="DYNc"/>
    <property type="match status" value="1"/>
</dbReference>
<feature type="domain" description="GED" evidence="3">
    <location>
        <begin position="492"/>
        <end position="583"/>
    </location>
</feature>
<gene>
    <name evidence="5" type="ORF">E0Z10_g6598</name>
</gene>
<dbReference type="OrthoDB" id="415706at2759"/>
<dbReference type="EMBL" id="SKBN01000139">
    <property type="protein sequence ID" value="TGJ82147.1"/>
    <property type="molecule type" value="Genomic_DNA"/>
</dbReference>
<dbReference type="GO" id="GO:0006897">
    <property type="term" value="P:endocytosis"/>
    <property type="evidence" value="ECO:0007669"/>
    <property type="project" value="TreeGrafter"/>
</dbReference>
<dbReference type="InterPro" id="IPR030381">
    <property type="entry name" value="G_DYNAMIN_dom"/>
</dbReference>